<feature type="transmembrane region" description="Helical" evidence="9">
    <location>
        <begin position="141"/>
        <end position="159"/>
    </location>
</feature>
<dbReference type="PRINTS" id="PR00237">
    <property type="entry name" value="GPCRRHODOPSN"/>
</dbReference>
<keyword evidence="9" id="KW-0716">Sensory transduction</keyword>
<dbReference type="InterPro" id="IPR000725">
    <property type="entry name" value="Olfact_rcpt"/>
</dbReference>
<dbReference type="PROSITE" id="PS50262">
    <property type="entry name" value="G_PROTEIN_RECEP_F1_2"/>
    <property type="match status" value="1"/>
</dbReference>
<keyword evidence="3 9" id="KW-1133">Transmembrane helix</keyword>
<feature type="transmembrane region" description="Helical" evidence="9">
    <location>
        <begin position="102"/>
        <end position="121"/>
    </location>
</feature>
<evidence type="ECO:0000256" key="6">
    <source>
        <dbReference type="ARBA" id="ARBA00023170"/>
    </source>
</evidence>
<dbReference type="GO" id="GO:0004984">
    <property type="term" value="F:olfactory receptor activity"/>
    <property type="evidence" value="ECO:0007669"/>
    <property type="project" value="InterPro"/>
</dbReference>
<keyword evidence="9" id="KW-0552">Olfaction</keyword>
<dbReference type="Proteomes" id="UP000515156">
    <property type="component" value="Chromosome 1"/>
</dbReference>
<dbReference type="InterPro" id="IPR017452">
    <property type="entry name" value="GPCR_Rhodpsn_7TM"/>
</dbReference>
<gene>
    <name evidence="12" type="primary">LOC115482288</name>
</gene>
<feature type="domain" description="G-protein coupled receptors family 1 profile" evidence="10">
    <location>
        <begin position="42"/>
        <end position="291"/>
    </location>
</feature>
<dbReference type="GeneID" id="115482288"/>
<evidence type="ECO:0000313" key="11">
    <source>
        <dbReference type="Proteomes" id="UP000515156"/>
    </source>
</evidence>
<organism evidence="11 12">
    <name type="scientific">Microcaecilia unicolor</name>
    <dbReference type="NCBI Taxonomy" id="1415580"/>
    <lineage>
        <taxon>Eukaryota</taxon>
        <taxon>Metazoa</taxon>
        <taxon>Chordata</taxon>
        <taxon>Craniata</taxon>
        <taxon>Vertebrata</taxon>
        <taxon>Euteleostomi</taxon>
        <taxon>Amphibia</taxon>
        <taxon>Gymnophiona</taxon>
        <taxon>Siphonopidae</taxon>
        <taxon>Microcaecilia</taxon>
    </lineage>
</organism>
<dbReference type="InterPro" id="IPR000276">
    <property type="entry name" value="GPCR_Rhodpsn"/>
</dbReference>
<dbReference type="FunCoup" id="A0A6P7ZWU6">
    <property type="interactions" value="390"/>
</dbReference>
<evidence type="ECO:0000256" key="3">
    <source>
        <dbReference type="ARBA" id="ARBA00022989"/>
    </source>
</evidence>
<evidence type="ECO:0000256" key="8">
    <source>
        <dbReference type="RuleBase" id="RU000688"/>
    </source>
</evidence>
<evidence type="ECO:0000259" key="10">
    <source>
        <dbReference type="PROSITE" id="PS50262"/>
    </source>
</evidence>
<protein>
    <recommendedName>
        <fullName evidence="9">Olfactory receptor</fullName>
    </recommendedName>
</protein>
<name>A0A6P7ZWU6_9AMPH</name>
<proteinExistence type="inferred from homology"/>
<evidence type="ECO:0000256" key="4">
    <source>
        <dbReference type="ARBA" id="ARBA00023040"/>
    </source>
</evidence>
<sequence>MGGTNQTSLTEFILIGFTNYQAHHQTLFFVLFFIIYLTTVLGNTGILVVIQLDPCFYTPMYFFLQNLSFLDLCYSSVVAPKMLVNLLAKSKTISYNGCATQLFFFSSLGSTECLLLSVMAYDRYVAICNPLLYAVIMTRRVCIHLVAASYFLGALQSIIQTSCTFRLSYCKSNVINHFYCDVPPLLKLSCTDTFTNEIAIFVCAAMVGGVSLLIILLSYSYIISTILKICSIEGRYKAFSTCASHFTCVIFFYGTVLFMYLRPSSSYSLTQDRVASLFYTVVIPMLNPLIYSFRNQEVKNYVRKMTCRRIFSR</sequence>
<comment type="similarity">
    <text evidence="8">Belongs to the G-protein coupled receptor 1 family.</text>
</comment>
<keyword evidence="7 8" id="KW-0807">Transducer</keyword>
<evidence type="ECO:0000256" key="9">
    <source>
        <dbReference type="RuleBase" id="RU363047"/>
    </source>
</evidence>
<dbReference type="KEGG" id="muo:115482288"/>
<feature type="transmembrane region" description="Helical" evidence="9">
    <location>
        <begin position="27"/>
        <end position="50"/>
    </location>
</feature>
<evidence type="ECO:0000256" key="7">
    <source>
        <dbReference type="ARBA" id="ARBA00023224"/>
    </source>
</evidence>
<feature type="transmembrane region" description="Helical" evidence="9">
    <location>
        <begin position="62"/>
        <end position="82"/>
    </location>
</feature>
<keyword evidence="4 8" id="KW-0297">G-protein coupled receptor</keyword>
<dbReference type="OrthoDB" id="9889152at2759"/>
<feature type="transmembrane region" description="Helical" evidence="9">
    <location>
        <begin position="274"/>
        <end position="293"/>
    </location>
</feature>
<dbReference type="FunFam" id="1.20.1070.10:FF:000003">
    <property type="entry name" value="Olfactory receptor"/>
    <property type="match status" value="1"/>
</dbReference>
<keyword evidence="9" id="KW-1003">Cell membrane</keyword>
<dbReference type="PANTHER" id="PTHR48018">
    <property type="entry name" value="OLFACTORY RECEPTOR"/>
    <property type="match status" value="1"/>
</dbReference>
<keyword evidence="11" id="KW-1185">Reference proteome</keyword>
<feature type="transmembrane region" description="Helical" evidence="9">
    <location>
        <begin position="198"/>
        <end position="222"/>
    </location>
</feature>
<dbReference type="SUPFAM" id="SSF81321">
    <property type="entry name" value="Family A G protein-coupled receptor-like"/>
    <property type="match status" value="1"/>
</dbReference>
<dbReference type="CDD" id="cd15230">
    <property type="entry name" value="7tmA_OR5-like"/>
    <property type="match status" value="1"/>
</dbReference>
<comment type="subcellular location">
    <subcellularLocation>
        <location evidence="9">Cell membrane</location>
        <topology evidence="9">Multi-pass membrane protein</topology>
    </subcellularLocation>
    <subcellularLocation>
        <location evidence="1">Membrane</location>
        <topology evidence="1">Multi-pass membrane protein</topology>
    </subcellularLocation>
</comment>
<reference evidence="12" key="1">
    <citation type="submission" date="2025-08" db="UniProtKB">
        <authorList>
            <consortium name="RefSeq"/>
        </authorList>
    </citation>
    <scope>IDENTIFICATION</scope>
</reference>
<evidence type="ECO:0000256" key="1">
    <source>
        <dbReference type="ARBA" id="ARBA00004141"/>
    </source>
</evidence>
<keyword evidence="5 9" id="KW-0472">Membrane</keyword>
<dbReference type="Gene3D" id="1.20.1070.10">
    <property type="entry name" value="Rhodopsin 7-helix transmembrane proteins"/>
    <property type="match status" value="1"/>
</dbReference>
<keyword evidence="6 8" id="KW-0675">Receptor</keyword>
<keyword evidence="2 8" id="KW-0812">Transmembrane</keyword>
<dbReference type="GO" id="GO:0004930">
    <property type="term" value="F:G protein-coupled receptor activity"/>
    <property type="evidence" value="ECO:0007669"/>
    <property type="project" value="UniProtKB-KW"/>
</dbReference>
<dbReference type="RefSeq" id="XP_030077825.1">
    <property type="nucleotide sequence ID" value="XM_030221965.1"/>
</dbReference>
<dbReference type="InParanoid" id="A0A6P7ZWU6"/>
<dbReference type="GO" id="GO:0005886">
    <property type="term" value="C:plasma membrane"/>
    <property type="evidence" value="ECO:0007669"/>
    <property type="project" value="UniProtKB-SubCell"/>
</dbReference>
<evidence type="ECO:0000256" key="5">
    <source>
        <dbReference type="ARBA" id="ARBA00023136"/>
    </source>
</evidence>
<dbReference type="Pfam" id="PF13853">
    <property type="entry name" value="7tm_4"/>
    <property type="match status" value="1"/>
</dbReference>
<accession>A0A6P7ZWU6</accession>
<dbReference type="PRINTS" id="PR00245">
    <property type="entry name" value="OLFACTORYR"/>
</dbReference>
<dbReference type="AlphaFoldDB" id="A0A6P7ZWU6"/>
<dbReference type="PROSITE" id="PS00237">
    <property type="entry name" value="G_PROTEIN_RECEP_F1_1"/>
    <property type="match status" value="1"/>
</dbReference>
<evidence type="ECO:0000256" key="2">
    <source>
        <dbReference type="ARBA" id="ARBA00022692"/>
    </source>
</evidence>
<evidence type="ECO:0000313" key="12">
    <source>
        <dbReference type="RefSeq" id="XP_030077825.1"/>
    </source>
</evidence>
<feature type="transmembrane region" description="Helical" evidence="9">
    <location>
        <begin position="243"/>
        <end position="262"/>
    </location>
</feature>